<sequence length="85" mass="9547">MSAIPFLAFFGSIFLWLLVIRPYCVRHRKGYTPGALMGVTIWVDGQEASGVAKERADKGMIFACRLFLVLQLSIVAAILWAMFEH</sequence>
<keyword evidence="1" id="KW-0472">Membrane</keyword>
<dbReference type="EMBL" id="CP051774">
    <property type="protein sequence ID" value="QJE96569.1"/>
    <property type="molecule type" value="Genomic_DNA"/>
</dbReference>
<proteinExistence type="predicted"/>
<reference evidence="2 3" key="1">
    <citation type="submission" date="2020-04" db="EMBL/GenBank/DDBJ databases">
        <title>Luteolibacter sp. G-1-1-1 isolated from soil.</title>
        <authorList>
            <person name="Dahal R.H."/>
        </authorList>
    </citation>
    <scope>NUCLEOTIDE SEQUENCE [LARGE SCALE GENOMIC DNA]</scope>
    <source>
        <strain evidence="2 3">G-1-1-1</strain>
    </source>
</reference>
<evidence type="ECO:0000256" key="1">
    <source>
        <dbReference type="SAM" id="Phobius"/>
    </source>
</evidence>
<dbReference type="Proteomes" id="UP000501812">
    <property type="component" value="Chromosome"/>
</dbReference>
<organism evidence="2 3">
    <name type="scientific">Luteolibacter luteus</name>
    <dbReference type="NCBI Taxonomy" id="2728835"/>
    <lineage>
        <taxon>Bacteria</taxon>
        <taxon>Pseudomonadati</taxon>
        <taxon>Verrucomicrobiota</taxon>
        <taxon>Verrucomicrobiia</taxon>
        <taxon>Verrucomicrobiales</taxon>
        <taxon>Verrucomicrobiaceae</taxon>
        <taxon>Luteolibacter</taxon>
    </lineage>
</organism>
<gene>
    <name evidence="2" type="ORF">HHL09_12505</name>
</gene>
<evidence type="ECO:0000313" key="2">
    <source>
        <dbReference type="EMBL" id="QJE96569.1"/>
    </source>
</evidence>
<dbReference type="AlphaFoldDB" id="A0A858RJI1"/>
<protein>
    <submittedName>
        <fullName evidence="2">Uncharacterized protein</fullName>
    </submittedName>
</protein>
<evidence type="ECO:0000313" key="3">
    <source>
        <dbReference type="Proteomes" id="UP000501812"/>
    </source>
</evidence>
<feature type="transmembrane region" description="Helical" evidence="1">
    <location>
        <begin position="62"/>
        <end position="83"/>
    </location>
</feature>
<keyword evidence="3" id="KW-1185">Reference proteome</keyword>
<dbReference type="KEGG" id="luo:HHL09_12505"/>
<accession>A0A858RJI1</accession>
<dbReference type="RefSeq" id="WP_169454970.1">
    <property type="nucleotide sequence ID" value="NZ_CP051774.1"/>
</dbReference>
<keyword evidence="1" id="KW-1133">Transmembrane helix</keyword>
<feature type="transmembrane region" description="Helical" evidence="1">
    <location>
        <begin position="6"/>
        <end position="24"/>
    </location>
</feature>
<keyword evidence="1" id="KW-0812">Transmembrane</keyword>
<name>A0A858RJI1_9BACT</name>